<dbReference type="SUPFAM" id="SSF53098">
    <property type="entry name" value="Ribonuclease H-like"/>
    <property type="match status" value="1"/>
</dbReference>
<dbReference type="InterPro" id="IPR052035">
    <property type="entry name" value="ZnF_BED_domain_contain"/>
</dbReference>
<protein>
    <recommendedName>
        <fullName evidence="8">Transposase</fullName>
    </recommendedName>
</protein>
<dbReference type="PANTHER" id="PTHR46481">
    <property type="entry name" value="ZINC FINGER BED DOMAIN-CONTAINING PROTEIN 4"/>
    <property type="match status" value="1"/>
</dbReference>
<reference evidence="6 7" key="1">
    <citation type="submission" date="2023-02" db="EMBL/GenBank/DDBJ databases">
        <title>LHISI_Scaffold_Assembly.</title>
        <authorList>
            <person name="Stuart O.P."/>
            <person name="Cleave R."/>
            <person name="Magrath M.J.L."/>
            <person name="Mikheyev A.S."/>
        </authorList>
    </citation>
    <scope>NUCLEOTIDE SEQUENCE [LARGE SCALE GENOMIC DNA]</scope>
    <source>
        <strain evidence="6">Daus_M_001</strain>
        <tissue evidence="6">Leg muscle</tissue>
    </source>
</reference>
<dbReference type="PANTHER" id="PTHR46481:SF10">
    <property type="entry name" value="ZINC FINGER BED DOMAIN-CONTAINING PROTEIN 39"/>
    <property type="match status" value="1"/>
</dbReference>
<evidence type="ECO:0000256" key="2">
    <source>
        <dbReference type="ARBA" id="ARBA00022723"/>
    </source>
</evidence>
<dbReference type="InterPro" id="IPR012337">
    <property type="entry name" value="RNaseH-like_sf"/>
</dbReference>
<keyword evidence="7" id="KW-1185">Reference proteome</keyword>
<keyword evidence="5" id="KW-0539">Nucleus</keyword>
<comment type="subcellular location">
    <subcellularLocation>
        <location evidence="1">Nucleus</location>
    </subcellularLocation>
</comment>
<evidence type="ECO:0000313" key="7">
    <source>
        <dbReference type="Proteomes" id="UP001159363"/>
    </source>
</evidence>
<dbReference type="Proteomes" id="UP001159363">
    <property type="component" value="Chromosome 4"/>
</dbReference>
<keyword evidence="4" id="KW-0862">Zinc</keyword>
<evidence type="ECO:0000256" key="1">
    <source>
        <dbReference type="ARBA" id="ARBA00004123"/>
    </source>
</evidence>
<evidence type="ECO:0000256" key="4">
    <source>
        <dbReference type="ARBA" id="ARBA00022833"/>
    </source>
</evidence>
<proteinExistence type="predicted"/>
<organism evidence="6 7">
    <name type="scientific">Dryococelus australis</name>
    <dbReference type="NCBI Taxonomy" id="614101"/>
    <lineage>
        <taxon>Eukaryota</taxon>
        <taxon>Metazoa</taxon>
        <taxon>Ecdysozoa</taxon>
        <taxon>Arthropoda</taxon>
        <taxon>Hexapoda</taxon>
        <taxon>Insecta</taxon>
        <taxon>Pterygota</taxon>
        <taxon>Neoptera</taxon>
        <taxon>Polyneoptera</taxon>
        <taxon>Phasmatodea</taxon>
        <taxon>Verophasmatodea</taxon>
        <taxon>Anareolatae</taxon>
        <taxon>Phasmatidae</taxon>
        <taxon>Eurycanthinae</taxon>
        <taxon>Dryococelus</taxon>
    </lineage>
</organism>
<gene>
    <name evidence="6" type="ORF">PR048_015612</name>
</gene>
<evidence type="ECO:0000256" key="3">
    <source>
        <dbReference type="ARBA" id="ARBA00022771"/>
    </source>
</evidence>
<evidence type="ECO:0008006" key="8">
    <source>
        <dbReference type="Google" id="ProtNLM"/>
    </source>
</evidence>
<sequence length="148" mass="16574">MESSHTSVNLTEQVKHTTDEFHLTDKVLAVVTDNASNMKSAITNELQWKNFVCFAHTLNLIVQDALGLLDKIKHVVGFFKRSTTGMDKLVAGQKITGLNTKKLIHEIVKTTVAPINIPVLTEEEWTICKQLCLVQKPFEEVTVKISSK</sequence>
<evidence type="ECO:0000256" key="5">
    <source>
        <dbReference type="ARBA" id="ARBA00023242"/>
    </source>
</evidence>
<accession>A0ABQ9HHF9</accession>
<name>A0ABQ9HHF9_9NEOP</name>
<keyword evidence="2" id="KW-0479">Metal-binding</keyword>
<evidence type="ECO:0000313" key="6">
    <source>
        <dbReference type="EMBL" id="KAJ8883758.1"/>
    </source>
</evidence>
<comment type="caution">
    <text evidence="6">The sequence shown here is derived from an EMBL/GenBank/DDBJ whole genome shotgun (WGS) entry which is preliminary data.</text>
</comment>
<dbReference type="EMBL" id="JARBHB010000005">
    <property type="protein sequence ID" value="KAJ8883758.1"/>
    <property type="molecule type" value="Genomic_DNA"/>
</dbReference>
<keyword evidence="3" id="KW-0863">Zinc-finger</keyword>